<dbReference type="PANTHER" id="PTHR30086">
    <property type="entry name" value="ARGININE EXPORTER PROTEIN ARGO"/>
    <property type="match status" value="1"/>
</dbReference>
<feature type="transmembrane region" description="Helical" evidence="7">
    <location>
        <begin position="193"/>
        <end position="214"/>
    </location>
</feature>
<evidence type="ECO:0000256" key="1">
    <source>
        <dbReference type="ARBA" id="ARBA00004651"/>
    </source>
</evidence>
<dbReference type="NCBIfam" id="NF008201">
    <property type="entry name" value="PRK10958.1"/>
    <property type="match status" value="1"/>
</dbReference>
<keyword evidence="9" id="KW-1185">Reference proteome</keyword>
<dbReference type="GO" id="GO:0005886">
    <property type="term" value="C:plasma membrane"/>
    <property type="evidence" value="ECO:0007669"/>
    <property type="project" value="UniProtKB-SubCell"/>
</dbReference>
<dbReference type="PIRSF" id="PIRSF006324">
    <property type="entry name" value="LeuE"/>
    <property type="match status" value="1"/>
</dbReference>
<evidence type="ECO:0000256" key="7">
    <source>
        <dbReference type="SAM" id="Phobius"/>
    </source>
</evidence>
<dbReference type="GO" id="GO:0015820">
    <property type="term" value="P:L-leucine transport"/>
    <property type="evidence" value="ECO:0007669"/>
    <property type="project" value="TreeGrafter"/>
</dbReference>
<feature type="transmembrane region" description="Helical" evidence="7">
    <location>
        <begin position="7"/>
        <end position="29"/>
    </location>
</feature>
<comment type="subcellular location">
    <subcellularLocation>
        <location evidence="1">Cell membrane</location>
        <topology evidence="1">Multi-pass membrane protein</topology>
    </subcellularLocation>
</comment>
<keyword evidence="3" id="KW-1003">Cell membrane</keyword>
<dbReference type="EMBL" id="QJKC01000036">
    <property type="protein sequence ID" value="PXX38599.1"/>
    <property type="molecule type" value="Genomic_DNA"/>
</dbReference>
<dbReference type="RefSeq" id="WP_059286041.1">
    <property type="nucleotide sequence ID" value="NZ_LNQU01000054.1"/>
</dbReference>
<dbReference type="Proteomes" id="UP000248395">
    <property type="component" value="Unassembled WGS sequence"/>
</dbReference>
<accession>A0A318ISX6</accession>
<dbReference type="Pfam" id="PF01810">
    <property type="entry name" value="LysE"/>
    <property type="match status" value="1"/>
</dbReference>
<evidence type="ECO:0000256" key="2">
    <source>
        <dbReference type="ARBA" id="ARBA00007928"/>
    </source>
</evidence>
<keyword evidence="4 7" id="KW-0812">Transmembrane</keyword>
<evidence type="ECO:0000313" key="9">
    <source>
        <dbReference type="Proteomes" id="UP000248395"/>
    </source>
</evidence>
<protein>
    <submittedName>
        <fullName evidence="8">RhtB (Resistance to homoserine/threonine) family protein</fullName>
    </submittedName>
</protein>
<dbReference type="AlphaFoldDB" id="A0A318ISX6"/>
<feature type="transmembrane region" description="Helical" evidence="7">
    <location>
        <begin position="156"/>
        <end position="181"/>
    </location>
</feature>
<keyword evidence="5 7" id="KW-1133">Transmembrane helix</keyword>
<evidence type="ECO:0000313" key="8">
    <source>
        <dbReference type="EMBL" id="PXX38599.1"/>
    </source>
</evidence>
<feature type="transmembrane region" description="Helical" evidence="7">
    <location>
        <begin position="71"/>
        <end position="89"/>
    </location>
</feature>
<feature type="transmembrane region" description="Helical" evidence="7">
    <location>
        <begin position="122"/>
        <end position="144"/>
    </location>
</feature>
<evidence type="ECO:0000256" key="6">
    <source>
        <dbReference type="ARBA" id="ARBA00023136"/>
    </source>
</evidence>
<comment type="caution">
    <text evidence="8">The sequence shown here is derived from an EMBL/GenBank/DDBJ whole genome shotgun (WGS) entry which is preliminary data.</text>
</comment>
<dbReference type="GO" id="GO:0015190">
    <property type="term" value="F:L-leucine transmembrane transporter activity"/>
    <property type="evidence" value="ECO:0007669"/>
    <property type="project" value="TreeGrafter"/>
</dbReference>
<comment type="similarity">
    <text evidence="2">Belongs to the Rht family.</text>
</comment>
<organism evidence="8 9">
    <name type="scientific">Aquitalea magnusonii</name>
    <dbReference type="NCBI Taxonomy" id="332411"/>
    <lineage>
        <taxon>Bacteria</taxon>
        <taxon>Pseudomonadati</taxon>
        <taxon>Pseudomonadota</taxon>
        <taxon>Betaproteobacteria</taxon>
        <taxon>Neisseriales</taxon>
        <taxon>Chromobacteriaceae</taxon>
        <taxon>Aquitalea</taxon>
    </lineage>
</organism>
<feature type="transmembrane region" description="Helical" evidence="7">
    <location>
        <begin position="41"/>
        <end position="65"/>
    </location>
</feature>
<evidence type="ECO:0000256" key="4">
    <source>
        <dbReference type="ARBA" id="ARBA00022692"/>
    </source>
</evidence>
<proteinExistence type="inferred from homology"/>
<sequence>MLGITDITTYLIGTIIIVLLPGPNSMYVLSVAAQRGIRRGFVGACGVFTGDAILMTLAATGAAGVLKANPALFAVVKYAGGAYLTWLGLQMLRGAWRAWRNASLGEAAAPEARREVDASRPFVKALVISLMNPKAILFFVSFFVQFVDPAYPHPVLTFLVLGGLLQCCSALYLATIIVSGARLAEAFRRRRKLSSAMSGGVGALFLGFGAKLAAASLN</sequence>
<dbReference type="PANTHER" id="PTHR30086:SF15">
    <property type="entry name" value="LEUCINE EFFLUX PROTEIN"/>
    <property type="match status" value="1"/>
</dbReference>
<evidence type="ECO:0000256" key="5">
    <source>
        <dbReference type="ARBA" id="ARBA00022989"/>
    </source>
</evidence>
<reference evidence="8 9" key="1">
    <citation type="submission" date="2018-05" db="EMBL/GenBank/DDBJ databases">
        <title>Genomic Encyclopedia of Type Strains, Phase IV (KMG-IV): sequencing the most valuable type-strain genomes for metagenomic binning, comparative biology and taxonomic classification.</title>
        <authorList>
            <person name="Goeker M."/>
        </authorList>
    </citation>
    <scope>NUCLEOTIDE SEQUENCE [LARGE SCALE GENOMIC DNA]</scope>
    <source>
        <strain evidence="8 9">DSM 25134</strain>
    </source>
</reference>
<dbReference type="InterPro" id="IPR001123">
    <property type="entry name" value="LeuE-type"/>
</dbReference>
<dbReference type="OrthoDB" id="9804822at2"/>
<name>A0A318ISX6_9NEIS</name>
<evidence type="ECO:0000256" key="3">
    <source>
        <dbReference type="ARBA" id="ARBA00022475"/>
    </source>
</evidence>
<keyword evidence="6 7" id="KW-0472">Membrane</keyword>
<gene>
    <name evidence="8" type="ORF">DFR38_13622</name>
</gene>